<organism evidence="2 3">
    <name type="scientific">Pseudozyma hubeiensis (strain SY62)</name>
    <name type="common">Yeast</name>
    <dbReference type="NCBI Taxonomy" id="1305764"/>
    <lineage>
        <taxon>Eukaryota</taxon>
        <taxon>Fungi</taxon>
        <taxon>Dikarya</taxon>
        <taxon>Basidiomycota</taxon>
        <taxon>Ustilaginomycotina</taxon>
        <taxon>Ustilaginomycetes</taxon>
        <taxon>Ustilaginales</taxon>
        <taxon>Ustilaginaceae</taxon>
        <taxon>Pseudozyma</taxon>
    </lineage>
</organism>
<dbReference type="RefSeq" id="XP_012186756.1">
    <property type="nucleotide sequence ID" value="XM_012331366.1"/>
</dbReference>
<dbReference type="Proteomes" id="UP000014071">
    <property type="component" value="Unassembled WGS sequence"/>
</dbReference>
<reference evidence="3" key="1">
    <citation type="journal article" date="2013" name="Genome Announc.">
        <title>Draft genome sequence of the basidiomycetous yeast-like fungus Pseudozyma hubeiensis SY62, which produces an abundant amount of the biosurfactant mannosylerythritol lipids.</title>
        <authorList>
            <person name="Konishi M."/>
            <person name="Hatada Y."/>
            <person name="Horiuchi J."/>
        </authorList>
    </citation>
    <scope>NUCLEOTIDE SEQUENCE [LARGE SCALE GENOMIC DNA]</scope>
    <source>
        <strain evidence="3">SY62</strain>
    </source>
</reference>
<feature type="region of interest" description="Disordered" evidence="1">
    <location>
        <begin position="131"/>
        <end position="167"/>
    </location>
</feature>
<name>R9NX61_PSEHS</name>
<dbReference type="EMBL" id="DF238772">
    <property type="protein sequence ID" value="GAC93169.1"/>
    <property type="molecule type" value="Genomic_DNA"/>
</dbReference>
<dbReference type="GeneID" id="24106035"/>
<gene>
    <name evidence="2" type="ORF">PHSY_000732</name>
</gene>
<sequence>MIRRMAASEQCWWRWTEWMEEASGEPRQTLRLSKIPGLPLRVETESDEIKEAALSSGRVESVRFEPTKRPASGLYDSQRRYQETGERTNADSGCIREVTNEMVVVSAGIVGDRRYRRIGCDESTTKVGCRCDRPGEKTSQQGGERRMKVCACESQSEREGEAKEQGR</sequence>
<feature type="compositionally biased region" description="Basic and acidic residues" evidence="1">
    <location>
        <begin position="155"/>
        <end position="167"/>
    </location>
</feature>
<evidence type="ECO:0000313" key="3">
    <source>
        <dbReference type="Proteomes" id="UP000014071"/>
    </source>
</evidence>
<evidence type="ECO:0000313" key="2">
    <source>
        <dbReference type="EMBL" id="GAC93169.1"/>
    </source>
</evidence>
<proteinExistence type="predicted"/>
<protein>
    <submittedName>
        <fullName evidence="2">Uncharacterized protein</fullName>
    </submittedName>
</protein>
<accession>R9NX61</accession>
<keyword evidence="3" id="KW-1185">Reference proteome</keyword>
<evidence type="ECO:0000256" key="1">
    <source>
        <dbReference type="SAM" id="MobiDB-lite"/>
    </source>
</evidence>
<dbReference type="HOGENOM" id="CLU_1595260_0_0_1"/>
<dbReference type="AlphaFoldDB" id="R9NX61"/>